<sequence length="330" mass="34718">MHHPDRRVFLRDALALASASVTPGLVLADAAYPSRPIRVLIGTPPGDTADGWIRGLTDGMARSLGQPLVVDNKPGAHGIIVGSLAKSAAPDGYTLLVSTGGPMAINPSVYKGKLPYDPLKDFVPIAPVLKGALFLYCNNDVPVRNVKEMVAWVKAQPAPVSYGSGGTGTTQHLAMEMLKRATGMQMTHVPYRGSPMVLQDVIGGQIPFAFDAGGSLLPQARSGRVRVFAVTSTARDPAMPEVPTVIEQGIPGFEARVWMGLFAPAGTPADIVAKVHDAVNKAAATPEYSARLASAASVPWLGTGEDLRSFLADDIQRWAVIVQQAGVKAD</sequence>
<protein>
    <submittedName>
        <fullName evidence="2">Tripartite tricarboxylate transporter substrate binding protein</fullName>
    </submittedName>
</protein>
<dbReference type="PROSITE" id="PS51318">
    <property type="entry name" value="TAT"/>
    <property type="match status" value="1"/>
</dbReference>
<dbReference type="Gene3D" id="3.40.190.10">
    <property type="entry name" value="Periplasmic binding protein-like II"/>
    <property type="match status" value="1"/>
</dbReference>
<dbReference type="EMBL" id="JAEPWM010000009">
    <property type="protein sequence ID" value="MBK6008237.1"/>
    <property type="molecule type" value="Genomic_DNA"/>
</dbReference>
<dbReference type="PANTHER" id="PTHR42928:SF5">
    <property type="entry name" value="BLR1237 PROTEIN"/>
    <property type="match status" value="1"/>
</dbReference>
<gene>
    <name evidence="2" type="ORF">JJB11_19200</name>
</gene>
<dbReference type="InterPro" id="IPR006311">
    <property type="entry name" value="TAT_signal"/>
</dbReference>
<evidence type="ECO:0000256" key="1">
    <source>
        <dbReference type="ARBA" id="ARBA00006987"/>
    </source>
</evidence>
<dbReference type="SUPFAM" id="SSF53850">
    <property type="entry name" value="Periplasmic binding protein-like II"/>
    <property type="match status" value="1"/>
</dbReference>
<dbReference type="Gene3D" id="3.40.190.150">
    <property type="entry name" value="Bordetella uptake gene, domain 1"/>
    <property type="match status" value="1"/>
</dbReference>
<keyword evidence="3" id="KW-1185">Reference proteome</keyword>
<evidence type="ECO:0000313" key="2">
    <source>
        <dbReference type="EMBL" id="MBK6008237.1"/>
    </source>
</evidence>
<name>A0A934WPJ1_9BURK</name>
<dbReference type="Pfam" id="PF03401">
    <property type="entry name" value="TctC"/>
    <property type="match status" value="1"/>
</dbReference>
<proteinExistence type="inferred from homology"/>
<reference evidence="2" key="2">
    <citation type="submission" date="2021-01" db="EMBL/GenBank/DDBJ databases">
        <authorList>
            <person name="Kang M."/>
        </authorList>
    </citation>
    <scope>NUCLEOTIDE SEQUENCE</scope>
    <source>
        <strain evidence="2">KACC 17527</strain>
    </source>
</reference>
<comment type="caution">
    <text evidence="2">The sequence shown here is derived from an EMBL/GenBank/DDBJ whole genome shotgun (WGS) entry which is preliminary data.</text>
</comment>
<organism evidence="2 3">
    <name type="scientific">Ramlibacter ginsenosidimutans</name>
    <dbReference type="NCBI Taxonomy" id="502333"/>
    <lineage>
        <taxon>Bacteria</taxon>
        <taxon>Pseudomonadati</taxon>
        <taxon>Pseudomonadota</taxon>
        <taxon>Betaproteobacteria</taxon>
        <taxon>Burkholderiales</taxon>
        <taxon>Comamonadaceae</taxon>
        <taxon>Ramlibacter</taxon>
    </lineage>
</organism>
<dbReference type="PIRSF" id="PIRSF017082">
    <property type="entry name" value="YflP"/>
    <property type="match status" value="1"/>
</dbReference>
<reference evidence="2" key="1">
    <citation type="journal article" date="2012" name="J. Microbiol. Biotechnol.">
        <title>Ramlibacter ginsenosidimutans sp. nov., with ginsenoside-converting activity.</title>
        <authorList>
            <person name="Wang L."/>
            <person name="An D.S."/>
            <person name="Kim S.G."/>
            <person name="Jin F.X."/>
            <person name="Kim S.C."/>
            <person name="Lee S.T."/>
            <person name="Im W.T."/>
        </authorList>
    </citation>
    <scope>NUCLEOTIDE SEQUENCE</scope>
    <source>
        <strain evidence="2">KACC 17527</strain>
    </source>
</reference>
<evidence type="ECO:0000313" key="3">
    <source>
        <dbReference type="Proteomes" id="UP000630528"/>
    </source>
</evidence>
<dbReference type="RefSeq" id="WP_201175180.1">
    <property type="nucleotide sequence ID" value="NZ_JAEPWM010000009.1"/>
</dbReference>
<comment type="similarity">
    <text evidence="1">Belongs to the UPF0065 (bug) family.</text>
</comment>
<accession>A0A934WPJ1</accession>
<dbReference type="Proteomes" id="UP000630528">
    <property type="component" value="Unassembled WGS sequence"/>
</dbReference>
<dbReference type="InterPro" id="IPR005064">
    <property type="entry name" value="BUG"/>
</dbReference>
<dbReference type="PANTHER" id="PTHR42928">
    <property type="entry name" value="TRICARBOXYLATE-BINDING PROTEIN"/>
    <property type="match status" value="1"/>
</dbReference>
<dbReference type="InterPro" id="IPR042100">
    <property type="entry name" value="Bug_dom1"/>
</dbReference>
<dbReference type="CDD" id="cd07012">
    <property type="entry name" value="PBP2_Bug_TTT"/>
    <property type="match status" value="1"/>
</dbReference>
<dbReference type="AlphaFoldDB" id="A0A934WPJ1"/>